<accession>A0A7U6GDK7</accession>
<keyword evidence="1" id="KW-1133">Transmembrane helix</keyword>
<feature type="transmembrane region" description="Helical" evidence="1">
    <location>
        <begin position="60"/>
        <end position="79"/>
    </location>
</feature>
<name>A0A7U6GDK7_CALEA</name>
<proteinExistence type="predicted"/>
<evidence type="ECO:0000313" key="2">
    <source>
        <dbReference type="EMBL" id="BAL80380.1"/>
    </source>
</evidence>
<sequence>MKFVIIDEEKEIALYNALPQSVMQVIKSEVLLQRRLLGLITFIDTGVYLPIVVAILYPRYVYLCIAITVSSFVISLFIWKKISNLDILMKTKIPYLSSYLKDPYVGAFQQTVPHKVLFSFKKGKKVKQV</sequence>
<dbReference type="Proteomes" id="UP000004793">
    <property type="component" value="Chromosome"/>
</dbReference>
<evidence type="ECO:0000313" key="3">
    <source>
        <dbReference type="Proteomes" id="UP000004793"/>
    </source>
</evidence>
<organism evidence="2 3">
    <name type="scientific">Caldisericum exile (strain DSM 21853 / NBRC 104410 / AZM16c01)</name>
    <dbReference type="NCBI Taxonomy" id="511051"/>
    <lineage>
        <taxon>Bacteria</taxon>
        <taxon>Pseudomonadati</taxon>
        <taxon>Caldisericota/Cryosericota group</taxon>
        <taxon>Caldisericota</taxon>
        <taxon>Caldisericia</taxon>
        <taxon>Caldisericales</taxon>
        <taxon>Caldisericaceae</taxon>
        <taxon>Caldisericum</taxon>
    </lineage>
</organism>
<dbReference type="AlphaFoldDB" id="A0A7U6GDK7"/>
<keyword evidence="1" id="KW-0812">Transmembrane</keyword>
<evidence type="ECO:0000256" key="1">
    <source>
        <dbReference type="SAM" id="Phobius"/>
    </source>
</evidence>
<reference evidence="2 3" key="1">
    <citation type="submission" date="2011-01" db="EMBL/GenBank/DDBJ databases">
        <title>Whole genome sequence of Caldisericum exile AZM16c01.</title>
        <authorList>
            <person name="Narita-Yamada S."/>
            <person name="Kawakoshi A."/>
            <person name="Nakamura S."/>
            <person name="Sasagawa M."/>
            <person name="Fukada J."/>
            <person name="Sekine M."/>
            <person name="Kato Y."/>
            <person name="Fukai R."/>
            <person name="Sasaki K."/>
            <person name="Hanamaki A."/>
            <person name="Narita H."/>
            <person name="Konno Y."/>
            <person name="Mori K."/>
            <person name="Yamazaki S."/>
            <person name="Suzuki K."/>
            <person name="Fujita N."/>
        </authorList>
    </citation>
    <scope>NUCLEOTIDE SEQUENCE [LARGE SCALE GENOMIC DNA]</scope>
    <source>
        <strain evidence="3">DSM 21853 / NBRC 104410 / AZM16c01</strain>
    </source>
</reference>
<gene>
    <name evidence="2" type="ordered locus">CSE_02540</name>
</gene>
<feature type="transmembrane region" description="Helical" evidence="1">
    <location>
        <begin position="36"/>
        <end position="54"/>
    </location>
</feature>
<dbReference type="KEGG" id="cex:CSE_02540"/>
<keyword evidence="3" id="KW-1185">Reference proteome</keyword>
<protein>
    <submittedName>
        <fullName evidence="2">Uncharacterized protein</fullName>
    </submittedName>
</protein>
<keyword evidence="1" id="KW-0472">Membrane</keyword>
<dbReference type="EMBL" id="AP012051">
    <property type="protein sequence ID" value="BAL80380.1"/>
    <property type="molecule type" value="Genomic_DNA"/>
</dbReference>
<dbReference type="RefSeq" id="WP_014452787.1">
    <property type="nucleotide sequence ID" value="NC_017096.1"/>
</dbReference>